<comment type="caution">
    <text evidence="2">The sequence shown here is derived from an EMBL/GenBank/DDBJ whole genome shotgun (WGS) entry which is preliminary data.</text>
</comment>
<dbReference type="InterPro" id="IPR056091">
    <property type="entry name" value="DUF7674"/>
</dbReference>
<name>A0A136A6N3_9ALTE</name>
<evidence type="ECO:0000313" key="2">
    <source>
        <dbReference type="EMBL" id="KXI30893.1"/>
    </source>
</evidence>
<gene>
    <name evidence="2" type="ORF">AX660_05485</name>
</gene>
<dbReference type="EMBL" id="LSNE01000002">
    <property type="protein sequence ID" value="KXI30893.1"/>
    <property type="molecule type" value="Genomic_DNA"/>
</dbReference>
<evidence type="ECO:0000313" key="3">
    <source>
        <dbReference type="Proteomes" id="UP000070299"/>
    </source>
</evidence>
<protein>
    <recommendedName>
        <fullName evidence="1">DUF7674 domain-containing protein</fullName>
    </recommendedName>
</protein>
<sequence length="118" mass="12865">MKAFIPEFPDYWSSEDAAFNFGKDSTVHGVFSDFSTLVVERLEAGTLSNGEQLFSFIESVLAEGGDPANAACTCFLENILNRIPGPIDPNGFVPYLGPKSKEFCRGWDEFTGVKTSGL</sequence>
<evidence type="ECO:0000259" key="1">
    <source>
        <dbReference type="Pfam" id="PF24722"/>
    </source>
</evidence>
<feature type="domain" description="DUF7674" evidence="1">
    <location>
        <begin position="2"/>
        <end position="106"/>
    </location>
</feature>
<accession>A0A136A6N3</accession>
<dbReference type="Pfam" id="PF24722">
    <property type="entry name" value="DUF7674"/>
    <property type="match status" value="1"/>
</dbReference>
<dbReference type="Proteomes" id="UP000070299">
    <property type="component" value="Unassembled WGS sequence"/>
</dbReference>
<organism evidence="2 3">
    <name type="scientific">Paraglaciecola hydrolytica</name>
    <dbReference type="NCBI Taxonomy" id="1799789"/>
    <lineage>
        <taxon>Bacteria</taxon>
        <taxon>Pseudomonadati</taxon>
        <taxon>Pseudomonadota</taxon>
        <taxon>Gammaproteobacteria</taxon>
        <taxon>Alteromonadales</taxon>
        <taxon>Alteromonadaceae</taxon>
        <taxon>Paraglaciecola</taxon>
    </lineage>
</organism>
<dbReference type="STRING" id="1799789.AX660_05485"/>
<reference evidence="3" key="1">
    <citation type="submission" date="2016-02" db="EMBL/GenBank/DDBJ databases">
        <authorList>
            <person name="Schultz-Johansen M."/>
            <person name="Glaring M.A."/>
            <person name="Bech P.K."/>
            <person name="Stougaard P."/>
        </authorList>
    </citation>
    <scope>NUCLEOTIDE SEQUENCE [LARGE SCALE GENOMIC DNA]</scope>
    <source>
        <strain evidence="3">S66</strain>
    </source>
</reference>
<dbReference type="AlphaFoldDB" id="A0A136A6N3"/>
<keyword evidence="3" id="KW-1185">Reference proteome</keyword>
<proteinExistence type="predicted"/>